<reference evidence="4" key="1">
    <citation type="journal article" date="2020" name="Stud. Mycol.">
        <title>101 Dothideomycetes genomes: a test case for predicting lifestyles and emergence of pathogens.</title>
        <authorList>
            <person name="Haridas S."/>
            <person name="Albert R."/>
            <person name="Binder M."/>
            <person name="Bloem J."/>
            <person name="Labutti K."/>
            <person name="Salamov A."/>
            <person name="Andreopoulos B."/>
            <person name="Baker S."/>
            <person name="Barry K."/>
            <person name="Bills G."/>
            <person name="Bluhm B."/>
            <person name="Cannon C."/>
            <person name="Castanera R."/>
            <person name="Culley D."/>
            <person name="Daum C."/>
            <person name="Ezra D."/>
            <person name="Gonzalez J."/>
            <person name="Henrissat B."/>
            <person name="Kuo A."/>
            <person name="Liang C."/>
            <person name="Lipzen A."/>
            <person name="Lutzoni F."/>
            <person name="Magnuson J."/>
            <person name="Mondo S."/>
            <person name="Nolan M."/>
            <person name="Ohm R."/>
            <person name="Pangilinan J."/>
            <person name="Park H.-J."/>
            <person name="Ramirez L."/>
            <person name="Alfaro M."/>
            <person name="Sun H."/>
            <person name="Tritt A."/>
            <person name="Yoshinaga Y."/>
            <person name="Zwiers L.-H."/>
            <person name="Turgeon B."/>
            <person name="Goodwin S."/>
            <person name="Spatafora J."/>
            <person name="Crous P."/>
            <person name="Grigoriev I."/>
        </authorList>
    </citation>
    <scope>NUCLEOTIDE SEQUENCE</scope>
    <source>
        <strain evidence="4">CBS 110217</strain>
    </source>
</reference>
<dbReference type="Proteomes" id="UP000799777">
    <property type="component" value="Unassembled WGS sequence"/>
</dbReference>
<dbReference type="InterPro" id="IPR015943">
    <property type="entry name" value="WD40/YVTN_repeat-like_dom_sf"/>
</dbReference>
<dbReference type="Gene3D" id="2.130.10.10">
    <property type="entry name" value="YVTN repeat-like/Quinoprotein amine dehydrogenase"/>
    <property type="match status" value="1"/>
</dbReference>
<comment type="caution">
    <text evidence="4">The sequence shown here is derived from an EMBL/GenBank/DDBJ whole genome shotgun (WGS) entry which is preliminary data.</text>
</comment>
<dbReference type="PANTHER" id="PTHR10622:SF13">
    <property type="entry name" value="NACHT DOMAIN-CONTAINING PROTEIN"/>
    <property type="match status" value="1"/>
</dbReference>
<dbReference type="PROSITE" id="PS50837">
    <property type="entry name" value="NACHT"/>
    <property type="match status" value="1"/>
</dbReference>
<dbReference type="SUPFAM" id="SSF52540">
    <property type="entry name" value="P-loop containing nucleoside triphosphate hydrolases"/>
    <property type="match status" value="1"/>
</dbReference>
<dbReference type="Pfam" id="PF06985">
    <property type="entry name" value="HET"/>
    <property type="match status" value="1"/>
</dbReference>
<sequence length="946" mass="106701">MISSEYLEKARAKRAGQASAGNESGELSIQKFNNGAIPSYAILSHTWGADNDEVTFADFTEGIGKDKPGYEKIRFCGAQAQCDGLQYFWIDTCCIDTTDKDEHSWAIRSMFRWYRSAAKCYVYLADVSMVAEPNWEPAFRSSRWFKRGWTLQELVAPTVVEFFSQEQTKLGDKKSLKSLINKITSIPHQVLNGASLSQYDINDRLRWKGERETKLREDLAYSLSGICEVDIAPVYGEGEEEAFRRLHHEIQKQKDCLRDLRLGNPRDDKKRIEETKGGLIADAYCWVLQNATFRQWRDGADSHVLWVTGDPGKGKTMLLCGIINEFENAAGGTASISYFFCQATDTRINSATAVLRGLLYMLIRQQPSLVSHVRKKHDYAGKSLFEDANAWFALTEIFVDVLQDPTFSTTYLIIDALDECVTDLPKLLNFVVRTAASSARLKWLLSSRNEAHIKQELRSINAEARLSMELKQNAEQVSCAVEAFIDCKLSVLSSLSDRNLRNQVRDILREKADNTFLWVALVIQELEKPESWNPLEVVDEAPVGLHELYDLMMSQVQKLKKSNSEICRLLLSATSIAYRPLCLLEIGSMCGLSGQISVVERNAQTLVTMCGSFLTIRNNQVFLVHQSAKDYLINKMQDTTLLSQTEAHGHMYAKSLKIMSNGLRRDMYVPVSDLLAPMRYSCVYWVDHLCESNSVVSAVDTNCFQGESTVHDFLKEKYLYWLEALSLCGGMPKGVRSIARLQSLFQGKEYSNPVRALVDDAYRFIMFHRAVIESYPLQTYISALLFSPRDSCIRQQFQHEEPKDITISTSMSNGWSECLQTLEGHSRPVNSVAFSHDSTRLASASNDNTIWDASSGTCLQTLKGHQAGLADLVSILAQQRSDRTTTKSHQPVCHRIAINSEGIWITDHAENMLWLPTDYRPLSSAVSGRCVGLGTMSGKVWICHFL</sequence>
<accession>A0A9P4LES0</accession>
<proteinExistence type="predicted"/>
<dbReference type="InterPro" id="IPR036322">
    <property type="entry name" value="WD40_repeat_dom_sf"/>
</dbReference>
<evidence type="ECO:0000256" key="2">
    <source>
        <dbReference type="PROSITE-ProRule" id="PRU00221"/>
    </source>
</evidence>
<dbReference type="InterPro" id="IPR027417">
    <property type="entry name" value="P-loop_NTPase"/>
</dbReference>
<keyword evidence="2" id="KW-0853">WD repeat</keyword>
<name>A0A9P4LES0_9PLEO</name>
<dbReference type="InterPro" id="IPR001680">
    <property type="entry name" value="WD40_rpt"/>
</dbReference>
<dbReference type="AlphaFoldDB" id="A0A9P4LES0"/>
<evidence type="ECO:0000313" key="5">
    <source>
        <dbReference type="Proteomes" id="UP000799777"/>
    </source>
</evidence>
<dbReference type="InterPro" id="IPR056884">
    <property type="entry name" value="NPHP3-like_N"/>
</dbReference>
<evidence type="ECO:0000259" key="3">
    <source>
        <dbReference type="PROSITE" id="PS50837"/>
    </source>
</evidence>
<dbReference type="Pfam" id="PF24883">
    <property type="entry name" value="NPHP3_N"/>
    <property type="match status" value="1"/>
</dbReference>
<evidence type="ECO:0000256" key="1">
    <source>
        <dbReference type="ARBA" id="ARBA00022737"/>
    </source>
</evidence>
<feature type="domain" description="NACHT" evidence="3">
    <location>
        <begin position="303"/>
        <end position="451"/>
    </location>
</feature>
<evidence type="ECO:0000313" key="4">
    <source>
        <dbReference type="EMBL" id="KAF2023596.1"/>
    </source>
</evidence>
<dbReference type="InterPro" id="IPR010730">
    <property type="entry name" value="HET"/>
</dbReference>
<dbReference type="FunFam" id="3.40.50.300:FF:001638">
    <property type="entry name" value="NACHT and WD40 domain protein"/>
    <property type="match status" value="1"/>
</dbReference>
<dbReference type="PROSITE" id="PS50294">
    <property type="entry name" value="WD_REPEATS_REGION"/>
    <property type="match status" value="1"/>
</dbReference>
<feature type="repeat" description="WD" evidence="2">
    <location>
        <begin position="822"/>
        <end position="850"/>
    </location>
</feature>
<dbReference type="SMART" id="SM00320">
    <property type="entry name" value="WD40"/>
    <property type="match status" value="1"/>
</dbReference>
<keyword evidence="5" id="KW-1185">Reference proteome</keyword>
<keyword evidence="1" id="KW-0677">Repeat</keyword>
<dbReference type="PROSITE" id="PS50082">
    <property type="entry name" value="WD_REPEATS_2"/>
    <property type="match status" value="1"/>
</dbReference>
<dbReference type="OrthoDB" id="538223at2759"/>
<dbReference type="Pfam" id="PF00400">
    <property type="entry name" value="WD40"/>
    <property type="match status" value="1"/>
</dbReference>
<dbReference type="Gene3D" id="3.40.50.300">
    <property type="entry name" value="P-loop containing nucleotide triphosphate hydrolases"/>
    <property type="match status" value="1"/>
</dbReference>
<gene>
    <name evidence="4" type="ORF">EK21DRAFT_105203</name>
</gene>
<organism evidence="4 5">
    <name type="scientific">Setomelanomma holmii</name>
    <dbReference type="NCBI Taxonomy" id="210430"/>
    <lineage>
        <taxon>Eukaryota</taxon>
        <taxon>Fungi</taxon>
        <taxon>Dikarya</taxon>
        <taxon>Ascomycota</taxon>
        <taxon>Pezizomycotina</taxon>
        <taxon>Dothideomycetes</taxon>
        <taxon>Pleosporomycetidae</taxon>
        <taxon>Pleosporales</taxon>
        <taxon>Pleosporineae</taxon>
        <taxon>Phaeosphaeriaceae</taxon>
        <taxon>Setomelanomma</taxon>
    </lineage>
</organism>
<dbReference type="SUPFAM" id="SSF50978">
    <property type="entry name" value="WD40 repeat-like"/>
    <property type="match status" value="1"/>
</dbReference>
<dbReference type="EMBL" id="ML978336">
    <property type="protein sequence ID" value="KAF2023596.1"/>
    <property type="molecule type" value="Genomic_DNA"/>
</dbReference>
<protein>
    <submittedName>
        <fullName evidence="4">HET-domain-containing protein</fullName>
    </submittedName>
</protein>
<dbReference type="InterPro" id="IPR007111">
    <property type="entry name" value="NACHT_NTPase"/>
</dbReference>
<dbReference type="PANTHER" id="PTHR10622">
    <property type="entry name" value="HET DOMAIN-CONTAINING PROTEIN"/>
    <property type="match status" value="1"/>
</dbReference>